<evidence type="ECO:0000313" key="1">
    <source>
        <dbReference type="EMBL" id="MBW0469006.1"/>
    </source>
</evidence>
<organism evidence="1 2">
    <name type="scientific">Austropuccinia psidii MF-1</name>
    <dbReference type="NCBI Taxonomy" id="1389203"/>
    <lineage>
        <taxon>Eukaryota</taxon>
        <taxon>Fungi</taxon>
        <taxon>Dikarya</taxon>
        <taxon>Basidiomycota</taxon>
        <taxon>Pucciniomycotina</taxon>
        <taxon>Pucciniomycetes</taxon>
        <taxon>Pucciniales</taxon>
        <taxon>Sphaerophragmiaceae</taxon>
        <taxon>Austropuccinia</taxon>
    </lineage>
</organism>
<sequence>MPNRPSPLQKQAPRNKIAVAKIEAKDYNLNFDREEVEHFIDKVERISQIEGEKDKDLAIKMAFWTTGSRISDEIKSMPDYEKENWTQLREEFIEKCGSI</sequence>
<comment type="caution">
    <text evidence="1">The sequence shown here is derived from an EMBL/GenBank/DDBJ whole genome shotgun (WGS) entry which is preliminary data.</text>
</comment>
<evidence type="ECO:0000313" key="2">
    <source>
        <dbReference type="Proteomes" id="UP000765509"/>
    </source>
</evidence>
<keyword evidence="2" id="KW-1185">Reference proteome</keyword>
<proteinExistence type="predicted"/>
<reference evidence="1" key="1">
    <citation type="submission" date="2021-03" db="EMBL/GenBank/DDBJ databases">
        <title>Draft genome sequence of rust myrtle Austropuccinia psidii MF-1, a brazilian biotype.</title>
        <authorList>
            <person name="Quecine M.C."/>
            <person name="Pachon D.M.R."/>
            <person name="Bonatelli M.L."/>
            <person name="Correr F.H."/>
            <person name="Franceschini L.M."/>
            <person name="Leite T.F."/>
            <person name="Margarido G.R.A."/>
            <person name="Almeida C.A."/>
            <person name="Ferrarezi J.A."/>
            <person name="Labate C.A."/>
        </authorList>
    </citation>
    <scope>NUCLEOTIDE SEQUENCE</scope>
    <source>
        <strain evidence="1">MF-1</strain>
    </source>
</reference>
<dbReference type="AlphaFoldDB" id="A0A9Q3BN06"/>
<name>A0A9Q3BN06_9BASI</name>
<gene>
    <name evidence="1" type="ORF">O181_008721</name>
</gene>
<accession>A0A9Q3BN06</accession>
<protein>
    <submittedName>
        <fullName evidence="1">Uncharacterized protein</fullName>
    </submittedName>
</protein>
<dbReference type="Proteomes" id="UP000765509">
    <property type="component" value="Unassembled WGS sequence"/>
</dbReference>
<dbReference type="EMBL" id="AVOT02002046">
    <property type="protein sequence ID" value="MBW0469006.1"/>
    <property type="molecule type" value="Genomic_DNA"/>
</dbReference>
<dbReference type="OrthoDB" id="2506278at2759"/>